<evidence type="ECO:0000256" key="1">
    <source>
        <dbReference type="ARBA" id="ARBA00023015"/>
    </source>
</evidence>
<dbReference type="EMBL" id="CP063196">
    <property type="protein sequence ID" value="UOE20962.1"/>
    <property type="molecule type" value="Genomic_DNA"/>
</dbReference>
<keyword evidence="1" id="KW-0805">Transcription regulation</keyword>
<evidence type="ECO:0000313" key="7">
    <source>
        <dbReference type="Proteomes" id="UP000265719"/>
    </source>
</evidence>
<accession>A0AA97LZ53</accession>
<evidence type="ECO:0000313" key="6">
    <source>
        <dbReference type="EMBL" id="UOE20962.1"/>
    </source>
</evidence>
<evidence type="ECO:0000256" key="3">
    <source>
        <dbReference type="ARBA" id="ARBA00023163"/>
    </source>
</evidence>
<proteinExistence type="predicted"/>
<evidence type="ECO:0000256" key="2">
    <source>
        <dbReference type="ARBA" id="ARBA00023125"/>
    </source>
</evidence>
<sequence length="193" mass="21532">MGETSDLLVESGPRARTRRAILDAAVSVLSQDLSASMGDIAAAAGVGRTTLHRYFPERSDLLTAIDRDLLERAESAVTDARLDEGGVWEALERLCHAYFELDDALMLLCREPQFLDYERWRQETEGDRAVLRLIRRGQDQGVLDPDLDAVWIQQVLWALLIAALGHCHEKRAARYDALSLCLRTLRKAVSAGS</sequence>
<dbReference type="GO" id="GO:0003700">
    <property type="term" value="F:DNA-binding transcription factor activity"/>
    <property type="evidence" value="ECO:0007669"/>
    <property type="project" value="TreeGrafter"/>
</dbReference>
<dbReference type="Gene3D" id="1.10.357.10">
    <property type="entry name" value="Tetracycline Repressor, domain 2"/>
    <property type="match status" value="1"/>
</dbReference>
<dbReference type="InterPro" id="IPR050109">
    <property type="entry name" value="HTH-type_TetR-like_transc_reg"/>
</dbReference>
<dbReference type="InterPro" id="IPR001647">
    <property type="entry name" value="HTH_TetR"/>
</dbReference>
<dbReference type="AlphaFoldDB" id="A0AA97LZ53"/>
<gene>
    <name evidence="6" type="ORF">NI17_007280</name>
</gene>
<dbReference type="RefSeq" id="WP_119267727.1">
    <property type="nucleotide sequence ID" value="NZ_CP063196.1"/>
</dbReference>
<keyword evidence="2 4" id="KW-0238">DNA-binding</keyword>
<keyword evidence="3" id="KW-0804">Transcription</keyword>
<protein>
    <submittedName>
        <fullName evidence="6">TetR/AcrR family transcriptional regulator</fullName>
    </submittedName>
</protein>
<dbReference type="PANTHER" id="PTHR30055:SF234">
    <property type="entry name" value="HTH-TYPE TRANSCRIPTIONAL REGULATOR BETI"/>
    <property type="match status" value="1"/>
</dbReference>
<dbReference type="GO" id="GO:0000976">
    <property type="term" value="F:transcription cis-regulatory region binding"/>
    <property type="evidence" value="ECO:0007669"/>
    <property type="project" value="TreeGrafter"/>
</dbReference>
<organism evidence="6 7">
    <name type="scientific">Thermobifida halotolerans</name>
    <dbReference type="NCBI Taxonomy" id="483545"/>
    <lineage>
        <taxon>Bacteria</taxon>
        <taxon>Bacillati</taxon>
        <taxon>Actinomycetota</taxon>
        <taxon>Actinomycetes</taxon>
        <taxon>Streptosporangiales</taxon>
        <taxon>Nocardiopsidaceae</taxon>
        <taxon>Thermobifida</taxon>
    </lineage>
</organism>
<dbReference type="PROSITE" id="PS50977">
    <property type="entry name" value="HTH_TETR_2"/>
    <property type="match status" value="1"/>
</dbReference>
<feature type="DNA-binding region" description="H-T-H motif" evidence="4">
    <location>
        <begin position="36"/>
        <end position="55"/>
    </location>
</feature>
<dbReference type="Pfam" id="PF00440">
    <property type="entry name" value="TetR_N"/>
    <property type="match status" value="1"/>
</dbReference>
<name>A0AA97LZ53_9ACTN</name>
<dbReference type="SUPFAM" id="SSF48498">
    <property type="entry name" value="Tetracyclin repressor-like, C-terminal domain"/>
    <property type="match status" value="1"/>
</dbReference>
<dbReference type="Proteomes" id="UP000265719">
    <property type="component" value="Chromosome"/>
</dbReference>
<evidence type="ECO:0000259" key="5">
    <source>
        <dbReference type="PROSITE" id="PS50977"/>
    </source>
</evidence>
<dbReference type="PANTHER" id="PTHR30055">
    <property type="entry name" value="HTH-TYPE TRANSCRIPTIONAL REGULATOR RUTR"/>
    <property type="match status" value="1"/>
</dbReference>
<feature type="domain" description="HTH tetR-type" evidence="5">
    <location>
        <begin position="15"/>
        <end position="73"/>
    </location>
</feature>
<dbReference type="KEGG" id="thao:NI17_007280"/>
<dbReference type="InterPro" id="IPR009057">
    <property type="entry name" value="Homeodomain-like_sf"/>
</dbReference>
<dbReference type="SUPFAM" id="SSF46689">
    <property type="entry name" value="Homeodomain-like"/>
    <property type="match status" value="1"/>
</dbReference>
<keyword evidence="7" id="KW-1185">Reference proteome</keyword>
<evidence type="ECO:0000256" key="4">
    <source>
        <dbReference type="PROSITE-ProRule" id="PRU00335"/>
    </source>
</evidence>
<dbReference type="InterPro" id="IPR036271">
    <property type="entry name" value="Tet_transcr_reg_TetR-rel_C_sf"/>
</dbReference>
<reference evidence="6" key="1">
    <citation type="submission" date="2020-10" db="EMBL/GenBank/DDBJ databases">
        <title>De novo genome project of the cellulose decomposer Thermobifida halotolerans type strain.</title>
        <authorList>
            <person name="Nagy I."/>
            <person name="Horvath B."/>
            <person name="Kukolya J."/>
            <person name="Nagy I."/>
            <person name="Orsini M."/>
        </authorList>
    </citation>
    <scope>NUCLEOTIDE SEQUENCE</scope>
    <source>
        <strain evidence="6">DSM 44931</strain>
    </source>
</reference>